<feature type="region of interest" description="Disordered" evidence="1">
    <location>
        <begin position="29"/>
        <end position="83"/>
    </location>
</feature>
<keyword evidence="3" id="KW-1185">Reference proteome</keyword>
<evidence type="ECO:0000313" key="3">
    <source>
        <dbReference type="Proteomes" id="UP000593567"/>
    </source>
</evidence>
<accession>A0A7J7JE46</accession>
<dbReference type="EMBL" id="VXIV02002614">
    <property type="protein sequence ID" value="KAF6024123.1"/>
    <property type="molecule type" value="Genomic_DNA"/>
</dbReference>
<dbReference type="AlphaFoldDB" id="A0A7J7JE46"/>
<evidence type="ECO:0000313" key="2">
    <source>
        <dbReference type="EMBL" id="KAF6024123.1"/>
    </source>
</evidence>
<proteinExistence type="predicted"/>
<gene>
    <name evidence="2" type="ORF">EB796_017568</name>
</gene>
<dbReference type="Proteomes" id="UP000593567">
    <property type="component" value="Unassembled WGS sequence"/>
</dbReference>
<reference evidence="2" key="1">
    <citation type="submission" date="2020-06" db="EMBL/GenBank/DDBJ databases">
        <title>Draft genome of Bugula neritina, a colonial animal packing powerful symbionts and potential medicines.</title>
        <authorList>
            <person name="Rayko M."/>
        </authorList>
    </citation>
    <scope>NUCLEOTIDE SEQUENCE [LARGE SCALE GENOMIC DNA]</scope>
    <source>
        <strain evidence="2">Kwan_BN1</strain>
    </source>
</reference>
<feature type="compositionally biased region" description="Polar residues" evidence="1">
    <location>
        <begin position="71"/>
        <end position="83"/>
    </location>
</feature>
<protein>
    <submittedName>
        <fullName evidence="2">Uncharacterized protein</fullName>
    </submittedName>
</protein>
<sequence length="83" mass="9052">MTLGIGSSLAISKRQKCFTAPTTGTKFKPLVYPKSATTTPRHSKHNAGEEKPRSKSVSASRMGDSWRLASRNATQEVTNIQTM</sequence>
<organism evidence="2 3">
    <name type="scientific">Bugula neritina</name>
    <name type="common">Brown bryozoan</name>
    <name type="synonym">Sertularia neritina</name>
    <dbReference type="NCBI Taxonomy" id="10212"/>
    <lineage>
        <taxon>Eukaryota</taxon>
        <taxon>Metazoa</taxon>
        <taxon>Spiralia</taxon>
        <taxon>Lophotrochozoa</taxon>
        <taxon>Bryozoa</taxon>
        <taxon>Gymnolaemata</taxon>
        <taxon>Cheilostomatida</taxon>
        <taxon>Flustrina</taxon>
        <taxon>Buguloidea</taxon>
        <taxon>Bugulidae</taxon>
        <taxon>Bugula</taxon>
    </lineage>
</organism>
<evidence type="ECO:0000256" key="1">
    <source>
        <dbReference type="SAM" id="MobiDB-lite"/>
    </source>
</evidence>
<comment type="caution">
    <text evidence="2">The sequence shown here is derived from an EMBL/GenBank/DDBJ whole genome shotgun (WGS) entry which is preliminary data.</text>
</comment>
<name>A0A7J7JE46_BUGNE</name>